<name>A0ABY0WCS6_9PSED</name>
<gene>
    <name evidence="1" type="ORF">SAMN04490181_2469</name>
</gene>
<dbReference type="EMBL" id="LT629800">
    <property type="protein sequence ID" value="SDU97781.1"/>
    <property type="molecule type" value="Genomic_DNA"/>
</dbReference>
<sequence>MIFIQTEIPDPPPIPCGSCRALARLRWRRHRHSRCRLIHRYRSLAGARQLPPLIFIQTEIPDPPPIPCGSCRALARLRWRRHRHSRCRLIHRYRSLAGARQLPPLIFIQTEIPDPPPIPCGSCRALARLRWRRHRHSRCRLIHRYRSLAGARQLPPLIFIQTEIPNPPPIPCGSCRALARLRWRRHRQRRCRLIHRYRSLAGARQLPPLIFIQTEIPNPPPIPCGSCRALARLRWRRHRHSRCRLIHRYRSLAGARQLPPLIFIQTEIPNPPPIPCGSCRALARLRWRWHRHSRTRNRFALKSSLTAVTRTESR</sequence>
<evidence type="ECO:0000313" key="2">
    <source>
        <dbReference type="Proteomes" id="UP000199620"/>
    </source>
</evidence>
<proteinExistence type="predicted"/>
<dbReference type="Proteomes" id="UP000199620">
    <property type="component" value="Chromosome I"/>
</dbReference>
<protein>
    <submittedName>
        <fullName evidence="1">Uncharacterized protein</fullName>
    </submittedName>
</protein>
<keyword evidence="2" id="KW-1185">Reference proteome</keyword>
<reference evidence="1 2" key="1">
    <citation type="submission" date="2016-10" db="EMBL/GenBank/DDBJ databases">
        <authorList>
            <person name="Varghese N."/>
            <person name="Submissions S."/>
        </authorList>
    </citation>
    <scope>NUCLEOTIDE SEQUENCE [LARGE SCALE GENOMIC DNA]</scope>
    <source>
        <strain evidence="1 2">BS2771</strain>
    </source>
</reference>
<evidence type="ECO:0000313" key="1">
    <source>
        <dbReference type="EMBL" id="SDU97781.1"/>
    </source>
</evidence>
<accession>A0ABY0WCS6</accession>
<organism evidence="1 2">
    <name type="scientific">Pseudomonas brenneri</name>
    <dbReference type="NCBI Taxonomy" id="129817"/>
    <lineage>
        <taxon>Bacteria</taxon>
        <taxon>Pseudomonadati</taxon>
        <taxon>Pseudomonadota</taxon>
        <taxon>Gammaproteobacteria</taxon>
        <taxon>Pseudomonadales</taxon>
        <taxon>Pseudomonadaceae</taxon>
        <taxon>Pseudomonas</taxon>
    </lineage>
</organism>